<dbReference type="EMBL" id="JAFVMH010000009">
    <property type="protein sequence ID" value="MBO1326301.1"/>
    <property type="molecule type" value="Genomic_DNA"/>
</dbReference>
<gene>
    <name evidence="10" type="ORF">J2D77_14185</name>
</gene>
<feature type="transmembrane region" description="Helical" evidence="8">
    <location>
        <begin position="225"/>
        <end position="245"/>
    </location>
</feature>
<keyword evidence="11" id="KW-1185">Reference proteome</keyword>
<keyword evidence="3" id="KW-1003">Cell membrane</keyword>
<dbReference type="SUPFAM" id="SSF161098">
    <property type="entry name" value="MetI-like"/>
    <property type="match status" value="1"/>
</dbReference>
<comment type="similarity">
    <text evidence="8">Belongs to the binding-protein-dependent transport system permease family.</text>
</comment>
<comment type="caution">
    <text evidence="10">The sequence shown here is derived from an EMBL/GenBank/DDBJ whole genome shotgun (WGS) entry which is preliminary data.</text>
</comment>
<dbReference type="InterPro" id="IPR000515">
    <property type="entry name" value="MetI-like"/>
</dbReference>
<evidence type="ECO:0000256" key="5">
    <source>
        <dbReference type="ARBA" id="ARBA00022692"/>
    </source>
</evidence>
<evidence type="ECO:0000313" key="11">
    <source>
        <dbReference type="Proteomes" id="UP000664073"/>
    </source>
</evidence>
<dbReference type="Proteomes" id="UP000664073">
    <property type="component" value="Unassembled WGS sequence"/>
</dbReference>
<reference evidence="10" key="1">
    <citation type="submission" date="2021-03" db="EMBL/GenBank/DDBJ databases">
        <title>The complete genome sequence of Acetobacter sp. TBRC 12339.</title>
        <authorList>
            <person name="Charoenyingcharoen P."/>
            <person name="Yukphan P."/>
        </authorList>
    </citation>
    <scope>NUCLEOTIDE SEQUENCE</scope>
    <source>
        <strain evidence="10">TBRC 12339</strain>
    </source>
</reference>
<protein>
    <submittedName>
        <fullName evidence="10">ABC transporter permease</fullName>
    </submittedName>
</protein>
<dbReference type="PANTHER" id="PTHR43357:SF4">
    <property type="entry name" value="INNER MEMBRANE ABC TRANSPORTER PERMEASE PROTEIN YDCV"/>
    <property type="match status" value="1"/>
</dbReference>
<evidence type="ECO:0000256" key="7">
    <source>
        <dbReference type="ARBA" id="ARBA00023136"/>
    </source>
</evidence>
<dbReference type="Pfam" id="PF00528">
    <property type="entry name" value="BPD_transp_1"/>
    <property type="match status" value="1"/>
</dbReference>
<keyword evidence="6 8" id="KW-1133">Transmembrane helix</keyword>
<accession>A0A939HPJ2</accession>
<evidence type="ECO:0000256" key="2">
    <source>
        <dbReference type="ARBA" id="ARBA00022448"/>
    </source>
</evidence>
<dbReference type="GO" id="GO:0055085">
    <property type="term" value="P:transmembrane transport"/>
    <property type="evidence" value="ECO:0007669"/>
    <property type="project" value="InterPro"/>
</dbReference>
<dbReference type="AlphaFoldDB" id="A0A939HPJ2"/>
<dbReference type="GO" id="GO:0005886">
    <property type="term" value="C:plasma membrane"/>
    <property type="evidence" value="ECO:0007669"/>
    <property type="project" value="UniProtKB-SubCell"/>
</dbReference>
<evidence type="ECO:0000256" key="3">
    <source>
        <dbReference type="ARBA" id="ARBA00022475"/>
    </source>
</evidence>
<keyword evidence="4" id="KW-0997">Cell inner membrane</keyword>
<evidence type="ECO:0000259" key="9">
    <source>
        <dbReference type="PROSITE" id="PS50928"/>
    </source>
</evidence>
<evidence type="ECO:0000256" key="6">
    <source>
        <dbReference type="ARBA" id="ARBA00022989"/>
    </source>
</evidence>
<feature type="domain" description="ABC transmembrane type-1" evidence="9">
    <location>
        <begin position="57"/>
        <end position="245"/>
    </location>
</feature>
<dbReference type="Gene3D" id="1.10.3720.10">
    <property type="entry name" value="MetI-like"/>
    <property type="match status" value="1"/>
</dbReference>
<evidence type="ECO:0000313" key="10">
    <source>
        <dbReference type="EMBL" id="MBO1326301.1"/>
    </source>
</evidence>
<feature type="transmembrane region" description="Helical" evidence="8">
    <location>
        <begin position="6"/>
        <end position="26"/>
    </location>
</feature>
<dbReference type="PANTHER" id="PTHR43357">
    <property type="entry name" value="INNER MEMBRANE ABC TRANSPORTER PERMEASE PROTEIN YDCV"/>
    <property type="match status" value="1"/>
</dbReference>
<dbReference type="PROSITE" id="PS50928">
    <property type="entry name" value="ABC_TM1"/>
    <property type="match status" value="1"/>
</dbReference>
<evidence type="ECO:0000256" key="4">
    <source>
        <dbReference type="ARBA" id="ARBA00022519"/>
    </source>
</evidence>
<keyword evidence="2 8" id="KW-0813">Transport</keyword>
<comment type="subcellular location">
    <subcellularLocation>
        <location evidence="1">Cell inner membrane</location>
        <topology evidence="1">Multi-pass membrane protein</topology>
    </subcellularLocation>
    <subcellularLocation>
        <location evidence="8">Cell membrane</location>
        <topology evidence="8">Multi-pass membrane protein</topology>
    </subcellularLocation>
</comment>
<evidence type="ECO:0000256" key="8">
    <source>
        <dbReference type="RuleBase" id="RU363032"/>
    </source>
</evidence>
<proteinExistence type="inferred from homology"/>
<keyword evidence="7 8" id="KW-0472">Membrane</keyword>
<dbReference type="InterPro" id="IPR035906">
    <property type="entry name" value="MetI-like_sf"/>
</dbReference>
<feature type="transmembrane region" description="Helical" evidence="8">
    <location>
        <begin position="120"/>
        <end position="141"/>
    </location>
</feature>
<feature type="transmembrane region" description="Helical" evidence="8">
    <location>
        <begin position="182"/>
        <end position="205"/>
    </location>
</feature>
<sequence length="257" mass="27325">MCWRGLIIALYAFLLAPLVVVLVVSFDTRPYLRFPPEHLSLGSYAAVLHNTAFLHAGLLSLLVGAAAAGVSLAVGTGAALALGRKVFPGRSVIQALLFSPMVVPHIVLAVGLMMTLQPLGLLDTLSGLIIAHVGITMPYVVRIVLSGLKGLDPACEEAARLHGATPWQTFWRVTVPALRATLVAAGLIAFLFSFDEAVIVLFIAGHRATTLPLAIYHYIQFRTDPQVAALSVLVVLASMIPVVVIERGIDIRRALAG</sequence>
<feature type="transmembrane region" description="Helical" evidence="8">
    <location>
        <begin position="95"/>
        <end position="114"/>
    </location>
</feature>
<keyword evidence="5 8" id="KW-0812">Transmembrane</keyword>
<feature type="transmembrane region" description="Helical" evidence="8">
    <location>
        <begin position="62"/>
        <end position="83"/>
    </location>
</feature>
<evidence type="ECO:0000256" key="1">
    <source>
        <dbReference type="ARBA" id="ARBA00004429"/>
    </source>
</evidence>
<organism evidence="10 11">
    <name type="scientific">Acetobacter garciniae</name>
    <dbReference type="NCBI Taxonomy" id="2817435"/>
    <lineage>
        <taxon>Bacteria</taxon>
        <taxon>Pseudomonadati</taxon>
        <taxon>Pseudomonadota</taxon>
        <taxon>Alphaproteobacteria</taxon>
        <taxon>Acetobacterales</taxon>
        <taxon>Acetobacteraceae</taxon>
        <taxon>Acetobacter</taxon>
    </lineage>
</organism>
<dbReference type="CDD" id="cd06261">
    <property type="entry name" value="TM_PBP2"/>
    <property type="match status" value="1"/>
</dbReference>
<name>A0A939HPJ2_9PROT</name>